<name>A0A5B8EIM0_LACAM</name>
<feature type="binding site" evidence="2">
    <location>
        <begin position="8"/>
        <end position="15"/>
    </location>
    <ligand>
        <name>substrate</name>
    </ligand>
</feature>
<feature type="active site" description="Tele-phosphohistidine intermediate" evidence="1">
    <location>
        <position position="9"/>
    </location>
</feature>
<dbReference type="AlphaFoldDB" id="A0A5B8EIM0"/>
<dbReference type="EMBL" id="CP029755">
    <property type="protein sequence ID" value="QDD71344.1"/>
    <property type="molecule type" value="Genomic_DNA"/>
</dbReference>
<dbReference type="CDD" id="cd07067">
    <property type="entry name" value="HP_PGM_like"/>
    <property type="match status" value="1"/>
</dbReference>
<dbReference type="SUPFAM" id="SSF53254">
    <property type="entry name" value="Phosphoglycerate mutase-like"/>
    <property type="match status" value="1"/>
</dbReference>
<gene>
    <name evidence="3" type="ORF">DM298_10770</name>
</gene>
<dbReference type="RefSeq" id="WP_139962625.1">
    <property type="nucleotide sequence ID" value="NZ_CP029755.1"/>
</dbReference>
<proteinExistence type="predicted"/>
<dbReference type="InterPro" id="IPR013078">
    <property type="entry name" value="His_Pase_superF_clade-1"/>
</dbReference>
<protein>
    <recommendedName>
        <fullName evidence="5">Histidine phosphatase family protein</fullName>
    </recommendedName>
</protein>
<dbReference type="SMART" id="SM00855">
    <property type="entry name" value="PGAM"/>
    <property type="match status" value="1"/>
</dbReference>
<dbReference type="PANTHER" id="PTHR48100:SF1">
    <property type="entry name" value="HISTIDINE PHOSPHATASE FAMILY PROTEIN-RELATED"/>
    <property type="match status" value="1"/>
</dbReference>
<sequence length="216" mass="25149">MKTIYLVRHGQTYLNYFYRIQGWTDAPLTKSGKEAVYYIADKLKNIKFDMAISSDLKRAVDSRNIILSRNRFAKDTKTIENPLFREEFFGYWDGLDGNEVLRKISGNEKLDTFKKLVEHGMTMAEIRQKLKKMDPSHLCENEKEMRQRIYKAFSWLQEYDNIDNVLLIGHGFLTQLIAQMFNKGTCNIDEIPGNSTLTTLKIINGQVQLVSYGEKL</sequence>
<organism evidence="3 4">
    <name type="scientific">Lactobacillus amylovorus</name>
    <dbReference type="NCBI Taxonomy" id="1604"/>
    <lineage>
        <taxon>Bacteria</taxon>
        <taxon>Bacillati</taxon>
        <taxon>Bacillota</taxon>
        <taxon>Bacilli</taxon>
        <taxon>Lactobacillales</taxon>
        <taxon>Lactobacillaceae</taxon>
        <taxon>Lactobacillus</taxon>
    </lineage>
</organism>
<geneLocation type="plasmid" evidence="4">
    <name>ppmra301</name>
</geneLocation>
<dbReference type="InterPro" id="IPR050275">
    <property type="entry name" value="PGM_Phosphatase"/>
</dbReference>
<accession>A0A5B8EIM0</accession>
<feature type="binding site" evidence="2">
    <location>
        <position position="58"/>
    </location>
    <ligand>
        <name>substrate</name>
    </ligand>
</feature>
<dbReference type="GO" id="GO:0016791">
    <property type="term" value="F:phosphatase activity"/>
    <property type="evidence" value="ECO:0007669"/>
    <property type="project" value="TreeGrafter"/>
</dbReference>
<evidence type="ECO:0008006" key="5">
    <source>
        <dbReference type="Google" id="ProtNLM"/>
    </source>
</evidence>
<evidence type="ECO:0000313" key="4">
    <source>
        <dbReference type="Proteomes" id="UP000312326"/>
    </source>
</evidence>
<evidence type="ECO:0000256" key="2">
    <source>
        <dbReference type="PIRSR" id="PIRSR613078-2"/>
    </source>
</evidence>
<feature type="active site" description="Proton donor/acceptor" evidence="1">
    <location>
        <position position="86"/>
    </location>
</feature>
<dbReference type="Proteomes" id="UP000312326">
    <property type="component" value="Plasmid pPMRA301"/>
</dbReference>
<dbReference type="GO" id="GO:0005737">
    <property type="term" value="C:cytoplasm"/>
    <property type="evidence" value="ECO:0007669"/>
    <property type="project" value="TreeGrafter"/>
</dbReference>
<evidence type="ECO:0000256" key="1">
    <source>
        <dbReference type="PIRSR" id="PIRSR613078-1"/>
    </source>
</evidence>
<dbReference type="PANTHER" id="PTHR48100">
    <property type="entry name" value="BROAD-SPECIFICITY PHOSPHATASE YOR283W-RELATED"/>
    <property type="match status" value="1"/>
</dbReference>
<keyword evidence="3" id="KW-0614">Plasmid</keyword>
<reference evidence="3 4" key="1">
    <citation type="submission" date="2018-06" db="EMBL/GenBank/DDBJ databases">
        <title>Complete genome sequnece of Lactobacillus amylovorus PMRA3.</title>
        <authorList>
            <person name="Nam Y.-D."/>
            <person name="Chung W.-H."/>
            <person name="Park Y.S."/>
            <person name="Kang J."/>
        </authorList>
    </citation>
    <scope>NUCLEOTIDE SEQUENCE [LARGE SCALE GENOMIC DNA]</scope>
    <source>
        <strain evidence="3 4">PMRA3</strain>
        <plasmid evidence="4">ppmra301</plasmid>
    </source>
</reference>
<evidence type="ECO:0000313" key="3">
    <source>
        <dbReference type="EMBL" id="QDD71344.1"/>
    </source>
</evidence>
<dbReference type="InterPro" id="IPR029033">
    <property type="entry name" value="His_PPase_superfam"/>
</dbReference>
<dbReference type="Gene3D" id="3.40.50.1240">
    <property type="entry name" value="Phosphoglycerate mutase-like"/>
    <property type="match status" value="1"/>
</dbReference>
<dbReference type="Pfam" id="PF00300">
    <property type="entry name" value="His_Phos_1"/>
    <property type="match status" value="1"/>
</dbReference>